<dbReference type="SMART" id="SM00595">
    <property type="entry name" value="MADF"/>
    <property type="match status" value="1"/>
</dbReference>
<dbReference type="Gene3D" id="1.10.10.60">
    <property type="entry name" value="Homeodomain-like"/>
    <property type="match status" value="1"/>
</dbReference>
<dbReference type="PANTHER" id="PTHR31307:SF3">
    <property type="entry name" value="HOMEODOMAIN-LIKE SUPERFAMILY PROTEIN"/>
    <property type="match status" value="1"/>
</dbReference>
<feature type="region of interest" description="Disordered" evidence="1">
    <location>
        <begin position="206"/>
        <end position="258"/>
    </location>
</feature>
<accession>A0AAP0RMM0</accession>
<evidence type="ECO:0000313" key="3">
    <source>
        <dbReference type="EMBL" id="KAK9281082.1"/>
    </source>
</evidence>
<evidence type="ECO:0000256" key="1">
    <source>
        <dbReference type="SAM" id="MobiDB-lite"/>
    </source>
</evidence>
<comment type="caution">
    <text evidence="3">The sequence shown here is derived from an EMBL/GenBank/DDBJ whole genome shotgun (WGS) entry which is preliminary data.</text>
</comment>
<dbReference type="Proteomes" id="UP001415857">
    <property type="component" value="Unassembled WGS sequence"/>
</dbReference>
<feature type="region of interest" description="Disordered" evidence="1">
    <location>
        <begin position="1"/>
        <end position="48"/>
    </location>
</feature>
<organism evidence="3 4">
    <name type="scientific">Liquidambar formosana</name>
    <name type="common">Formosan gum</name>
    <dbReference type="NCBI Taxonomy" id="63359"/>
    <lineage>
        <taxon>Eukaryota</taxon>
        <taxon>Viridiplantae</taxon>
        <taxon>Streptophyta</taxon>
        <taxon>Embryophyta</taxon>
        <taxon>Tracheophyta</taxon>
        <taxon>Spermatophyta</taxon>
        <taxon>Magnoliopsida</taxon>
        <taxon>eudicotyledons</taxon>
        <taxon>Gunneridae</taxon>
        <taxon>Pentapetalae</taxon>
        <taxon>Saxifragales</taxon>
        <taxon>Altingiaceae</taxon>
        <taxon>Liquidambar</taxon>
    </lineage>
</organism>
<feature type="domain" description="Myb-like" evidence="2">
    <location>
        <begin position="45"/>
        <end position="106"/>
    </location>
</feature>
<dbReference type="PROSITE" id="PS50090">
    <property type="entry name" value="MYB_LIKE"/>
    <property type="match status" value="1"/>
</dbReference>
<gene>
    <name evidence="3" type="ORF">L1049_003975</name>
</gene>
<keyword evidence="4" id="KW-1185">Reference proteome</keyword>
<name>A0AAP0RMM0_LIQFO</name>
<sequence>MATTPSSSPPLDPDPTSPPSPSPSNQTSPKPLHTSSPQKRPQPLPWSHQETTHLIQAYQEKWYSLKKGQLKASQWEEVAVTVAARCGYDEPSKTATQCRHKIEKLRKRYRTEKQRLGPGYGYGSGSSRLSSWQFFDLMDRMERGPLPISVRPMTMVKCENSFDLSDDDDHEEDSDNDDRFNNKSRSINYILRRPSVVNRFAADRKLGEGGTGGSRGGSRFLPEAVVQRRREAVEDEDEDEDDDNDENEEEEEGGRRGLSELAAEVRAFAERFVRMENKKMEMMKESERQRMEMENKRMDMILDSQRKIVDTIGRALGSHKKLKMTQEI</sequence>
<dbReference type="InterPro" id="IPR044823">
    <property type="entry name" value="ASIL1/2-like"/>
</dbReference>
<feature type="compositionally biased region" description="Acidic residues" evidence="1">
    <location>
        <begin position="233"/>
        <end position="252"/>
    </location>
</feature>
<evidence type="ECO:0000313" key="4">
    <source>
        <dbReference type="Proteomes" id="UP001415857"/>
    </source>
</evidence>
<dbReference type="Pfam" id="PF13837">
    <property type="entry name" value="Myb_DNA-bind_4"/>
    <property type="match status" value="1"/>
</dbReference>
<dbReference type="FunFam" id="1.10.10.60:FF:000152">
    <property type="entry name" value="Trihelix transcription factor ASIL2"/>
    <property type="match status" value="1"/>
</dbReference>
<reference evidence="3 4" key="1">
    <citation type="journal article" date="2024" name="Plant J.">
        <title>Genome sequences and population genomics reveal climatic adaptation and genomic divergence between two closely related sweetgum species.</title>
        <authorList>
            <person name="Xu W.Q."/>
            <person name="Ren C.Q."/>
            <person name="Zhang X.Y."/>
            <person name="Comes H.P."/>
            <person name="Liu X.H."/>
            <person name="Li Y.G."/>
            <person name="Kettle C.J."/>
            <person name="Jalonen R."/>
            <person name="Gaisberger H."/>
            <person name="Ma Y.Z."/>
            <person name="Qiu Y.X."/>
        </authorList>
    </citation>
    <scope>NUCLEOTIDE SEQUENCE [LARGE SCALE GENOMIC DNA]</scope>
    <source>
        <strain evidence="3">Hangzhou</strain>
    </source>
</reference>
<dbReference type="AlphaFoldDB" id="A0AAP0RMM0"/>
<protein>
    <recommendedName>
        <fullName evidence="2">Myb-like domain-containing protein</fullName>
    </recommendedName>
</protein>
<proteinExistence type="predicted"/>
<feature type="compositionally biased region" description="Acidic residues" evidence="1">
    <location>
        <begin position="164"/>
        <end position="176"/>
    </location>
</feature>
<dbReference type="EMBL" id="JBBPBK010000007">
    <property type="protein sequence ID" value="KAK9281082.1"/>
    <property type="molecule type" value="Genomic_DNA"/>
</dbReference>
<feature type="compositionally biased region" description="Pro residues" evidence="1">
    <location>
        <begin position="7"/>
        <end position="22"/>
    </location>
</feature>
<dbReference type="PANTHER" id="PTHR31307">
    <property type="entry name" value="TRIHELIX TRANSCRIPTION FACTOR ASIL2"/>
    <property type="match status" value="1"/>
</dbReference>
<dbReference type="InterPro" id="IPR044822">
    <property type="entry name" value="Myb_DNA-bind_4"/>
</dbReference>
<evidence type="ECO:0000259" key="2">
    <source>
        <dbReference type="PROSITE" id="PS50090"/>
    </source>
</evidence>
<dbReference type="InterPro" id="IPR001005">
    <property type="entry name" value="SANT/Myb"/>
</dbReference>
<feature type="region of interest" description="Disordered" evidence="1">
    <location>
        <begin position="161"/>
        <end position="182"/>
    </location>
</feature>